<dbReference type="AlphaFoldDB" id="A0A1I1SVA3"/>
<dbReference type="GO" id="GO:0006313">
    <property type="term" value="P:DNA transposition"/>
    <property type="evidence" value="ECO:0007669"/>
    <property type="project" value="InterPro"/>
</dbReference>
<sequence>MSKFFYSPVVGIDVSADFSYVAILAPNGDVYKKSFKIKHDAKGFDHLVNEIKKVEKEFNMKTGIFMESTGVYHLSLFHYLNKNFDNTFVINPLITKCNKNMDIRKVKNDKKDALSIATIGKFQNIKLSQSLDLDIFLLKNLVREYYKLTDSCSTFKKKLSADLRVIFPNYSTIFSKPTSNTSIAILSSYPTPKSILDAPKEDIIKILIENSRRSLCWCENMYSKLINAAKEADIIGVPLNGLAVKISSSLTLIKTFKSEINTLLSEINTLLESSEFPKSIKENIELIDSITGIGHLTAITLIAEIGDINGFIKPKHLVAFFGVDSSVNQSGKFEGDQNRISKRGTRIGRRALYAVSLASIRRNRSGNPTNAILLDYYQNNLKGKKPKIALVAIMRKIINYIFAVLRNQKPFEQRDPKIHKQMFLENTSLSKIA</sequence>
<reference evidence="3 4" key="1">
    <citation type="submission" date="2016-10" db="EMBL/GenBank/DDBJ databases">
        <authorList>
            <person name="de Groot N.N."/>
        </authorList>
    </citation>
    <scope>NUCLEOTIDE SEQUENCE [LARGE SCALE GENOMIC DNA]</scope>
    <source>
        <strain evidence="3 4">DSM 12992</strain>
    </source>
</reference>
<accession>A0A1I1SVA3</accession>
<protein>
    <submittedName>
        <fullName evidence="3">Transposase IS116/IS110/IS902 family protein</fullName>
    </submittedName>
</protein>
<dbReference type="GO" id="GO:0003677">
    <property type="term" value="F:DNA binding"/>
    <property type="evidence" value="ECO:0007669"/>
    <property type="project" value="InterPro"/>
</dbReference>
<evidence type="ECO:0000259" key="2">
    <source>
        <dbReference type="Pfam" id="PF02371"/>
    </source>
</evidence>
<evidence type="ECO:0000313" key="3">
    <source>
        <dbReference type="EMBL" id="SFD50394.1"/>
    </source>
</evidence>
<name>A0A1I1SVA3_9CLOT</name>
<organism evidence="3 4">
    <name type="scientific">Clostridium uliginosum</name>
    <dbReference type="NCBI Taxonomy" id="119641"/>
    <lineage>
        <taxon>Bacteria</taxon>
        <taxon>Bacillati</taxon>
        <taxon>Bacillota</taxon>
        <taxon>Clostridia</taxon>
        <taxon>Eubacteriales</taxon>
        <taxon>Clostridiaceae</taxon>
        <taxon>Clostridium</taxon>
    </lineage>
</organism>
<dbReference type="InterPro" id="IPR047650">
    <property type="entry name" value="Transpos_IS110"/>
</dbReference>
<proteinExistence type="predicted"/>
<dbReference type="PANTHER" id="PTHR33055">
    <property type="entry name" value="TRANSPOSASE FOR INSERTION SEQUENCE ELEMENT IS1111A"/>
    <property type="match status" value="1"/>
</dbReference>
<keyword evidence="4" id="KW-1185">Reference proteome</keyword>
<dbReference type="GO" id="GO:0004803">
    <property type="term" value="F:transposase activity"/>
    <property type="evidence" value="ECO:0007669"/>
    <property type="project" value="InterPro"/>
</dbReference>
<dbReference type="Pfam" id="PF02371">
    <property type="entry name" value="Transposase_20"/>
    <property type="match status" value="1"/>
</dbReference>
<dbReference type="Pfam" id="PF01548">
    <property type="entry name" value="DEDD_Tnp_IS110"/>
    <property type="match status" value="1"/>
</dbReference>
<feature type="domain" description="Transposase IS116/IS110/IS902 C-terminal" evidence="2">
    <location>
        <begin position="285"/>
        <end position="364"/>
    </location>
</feature>
<evidence type="ECO:0000259" key="1">
    <source>
        <dbReference type="Pfam" id="PF01548"/>
    </source>
</evidence>
<evidence type="ECO:0000313" key="4">
    <source>
        <dbReference type="Proteomes" id="UP000199263"/>
    </source>
</evidence>
<dbReference type="InterPro" id="IPR002525">
    <property type="entry name" value="Transp_IS110-like_N"/>
</dbReference>
<dbReference type="OrthoDB" id="9811278at2"/>
<dbReference type="Proteomes" id="UP000199263">
    <property type="component" value="Unassembled WGS sequence"/>
</dbReference>
<dbReference type="EMBL" id="FOMG01000064">
    <property type="protein sequence ID" value="SFD50394.1"/>
    <property type="molecule type" value="Genomic_DNA"/>
</dbReference>
<dbReference type="NCBIfam" id="NF033542">
    <property type="entry name" value="transpos_IS110"/>
    <property type="match status" value="1"/>
</dbReference>
<dbReference type="InterPro" id="IPR003346">
    <property type="entry name" value="Transposase_20"/>
</dbReference>
<dbReference type="RefSeq" id="WP_090094508.1">
    <property type="nucleotide sequence ID" value="NZ_FOMG01000064.1"/>
</dbReference>
<gene>
    <name evidence="3" type="ORF">SAMN05421842_1641</name>
</gene>
<dbReference type="PANTHER" id="PTHR33055:SF13">
    <property type="entry name" value="TRANSPOSASE"/>
    <property type="match status" value="1"/>
</dbReference>
<feature type="domain" description="Transposase IS110-like N-terminal" evidence="1">
    <location>
        <begin position="10"/>
        <end position="168"/>
    </location>
</feature>